<dbReference type="Proteomes" id="UP000276901">
    <property type="component" value="Unassembled WGS sequence"/>
</dbReference>
<evidence type="ECO:0000313" key="2">
    <source>
        <dbReference type="EMBL" id="QIM65639.1"/>
    </source>
</evidence>
<dbReference type="AlphaFoldDB" id="A0AAE7C2Z5"/>
<dbReference type="InterPro" id="IPR011990">
    <property type="entry name" value="TPR-like_helical_dom_sf"/>
</dbReference>
<evidence type="ECO:0000256" key="1">
    <source>
        <dbReference type="SAM" id="SignalP"/>
    </source>
</evidence>
<feature type="signal peptide" evidence="1">
    <location>
        <begin position="1"/>
        <end position="21"/>
    </location>
</feature>
<dbReference type="PANTHER" id="PTHR11102:SF160">
    <property type="entry name" value="ERAD-ASSOCIATED E3 UBIQUITIN-PROTEIN LIGASE COMPONENT HRD3"/>
    <property type="match status" value="1"/>
</dbReference>
<dbReference type="KEGG" id="fcl:A4G17_09375"/>
<keyword evidence="4" id="KW-1185">Reference proteome</keyword>
<dbReference type="EMBL" id="RKQT01000001">
    <property type="protein sequence ID" value="RPE95903.1"/>
    <property type="molecule type" value="Genomic_DNA"/>
</dbReference>
<dbReference type="Proteomes" id="UP000502287">
    <property type="component" value="Chromosome"/>
</dbReference>
<dbReference type="InterPro" id="IPR006597">
    <property type="entry name" value="Sel1-like"/>
</dbReference>
<reference evidence="3 4" key="2">
    <citation type="submission" date="2018-11" db="EMBL/GenBank/DDBJ databases">
        <title>Genomic Encyclopedia of Type Strains, Phase IV (KMG-IV): sequencing the most valuable type-strain genomes for metagenomic binning, comparative biology and taxonomic classification.</title>
        <authorList>
            <person name="Goeker M."/>
        </authorList>
    </citation>
    <scope>NUCLEOTIDE SEQUENCE [LARGE SCALE GENOMIC DNA]</scope>
    <source>
        <strain evidence="3 4">DSM 25797</strain>
    </source>
</reference>
<dbReference type="SUPFAM" id="SSF81901">
    <property type="entry name" value="HCP-like"/>
    <property type="match status" value="2"/>
</dbReference>
<evidence type="ECO:0000313" key="5">
    <source>
        <dbReference type="Proteomes" id="UP000502287"/>
    </source>
</evidence>
<proteinExistence type="predicted"/>
<organism evidence="2 5">
    <name type="scientific">Frederiksenia canicola</name>
    <dbReference type="NCBI Taxonomy" id="123824"/>
    <lineage>
        <taxon>Bacteria</taxon>
        <taxon>Pseudomonadati</taxon>
        <taxon>Pseudomonadota</taxon>
        <taxon>Gammaproteobacteria</taxon>
        <taxon>Pasteurellales</taxon>
        <taxon>Pasteurellaceae</taxon>
        <taxon>Frederiksenia</taxon>
    </lineage>
</organism>
<accession>A0AAE7C2Z5</accession>
<feature type="chain" id="PRO_5041969268" evidence="1">
    <location>
        <begin position="22"/>
        <end position="457"/>
    </location>
</feature>
<dbReference type="Pfam" id="PF08238">
    <property type="entry name" value="Sel1"/>
    <property type="match status" value="5"/>
</dbReference>
<name>A0AAE7C2Z5_9PAST</name>
<gene>
    <name evidence="2" type="ORF">A4G17_09375</name>
    <name evidence="3" type="ORF">EDC49_0281</name>
</gene>
<dbReference type="EMBL" id="CP015029">
    <property type="protein sequence ID" value="QIM65639.1"/>
    <property type="molecule type" value="Genomic_DNA"/>
</dbReference>
<reference evidence="2 5" key="1">
    <citation type="submission" date="2016-03" db="EMBL/GenBank/DDBJ databases">
        <authorList>
            <person name="Hansen M.J."/>
            <person name="Bojesen A.M."/>
            <person name="Planet P."/>
        </authorList>
    </citation>
    <scope>NUCLEOTIDE SEQUENCE [LARGE SCALE GENOMIC DNA]</scope>
    <source>
        <strain evidence="2 5">HPA 21</strain>
    </source>
</reference>
<sequence length="457" mass="52146">METKFIAIMALGLSCVMPSQANVDPIRAGAVIGGVIVMGSVSEAKCRFADREFNAMEVKSPYLNLSTSTLKQAKSASKGARLKVKGKVFPQNSIVADALWNELLLKDEEESLNVVLSNNIVCGVSPTPYQGENVYFYGQKNAQGGLDVEYWTPQNPLERQSWNYKTEYDYPSFQVLEQTAQQVDSDYVQFLLAKAYYDGKLVNKNDQKAFEWAKKSYEKQRVRYKDGRYFFAGPLLGLLYAEGKGTQQNFKQAKVLLEKTHQYLDHHSHEISGFEELYGKAIYTYGMMYYQGNGVKKDPDKALDILSVVIDKKQEYAPKSKEAETLYRNLYAEKHRTPYSPDSMHIAHFYSVALSQYHKGEHAKALDTFEKLGKEGDTDSQVMAGLIHYESDIVPQNIPKAKEWYLKAFKYKHPKAAYNLAVLYYNEEDSTKKAKYYYQKACEWGEKAACREAKELK</sequence>
<evidence type="ECO:0000313" key="3">
    <source>
        <dbReference type="EMBL" id="RPE95903.1"/>
    </source>
</evidence>
<dbReference type="InterPro" id="IPR050767">
    <property type="entry name" value="Sel1_AlgK"/>
</dbReference>
<dbReference type="Gene3D" id="1.25.40.10">
    <property type="entry name" value="Tetratricopeptide repeat domain"/>
    <property type="match status" value="2"/>
</dbReference>
<dbReference type="PANTHER" id="PTHR11102">
    <property type="entry name" value="SEL-1-LIKE PROTEIN"/>
    <property type="match status" value="1"/>
</dbReference>
<evidence type="ECO:0000313" key="4">
    <source>
        <dbReference type="Proteomes" id="UP000276901"/>
    </source>
</evidence>
<keyword evidence="1" id="KW-0732">Signal</keyword>
<dbReference type="PROSITE" id="PS51257">
    <property type="entry name" value="PROKAR_LIPOPROTEIN"/>
    <property type="match status" value="1"/>
</dbReference>
<dbReference type="SMART" id="SM00671">
    <property type="entry name" value="SEL1"/>
    <property type="match status" value="5"/>
</dbReference>
<protein>
    <submittedName>
        <fullName evidence="3">TPR repeat protein</fullName>
    </submittedName>
</protein>
<dbReference type="RefSeq" id="WP_123955832.1">
    <property type="nucleotide sequence ID" value="NZ_CP015029.1"/>
</dbReference>